<evidence type="ECO:0000313" key="1">
    <source>
        <dbReference type="EMBL" id="GAA3803131.1"/>
    </source>
</evidence>
<proteinExistence type="predicted"/>
<sequence>MLGSVEVRDPFGDVLAEPVRHERTGMLFVHMTDMEDGQAGGTWDFGDYTHRCYREAFGPVNERFWIGAAQTERRRQALDGVYATIGVTERGRKVSIPAISALATA</sequence>
<reference evidence="2" key="1">
    <citation type="journal article" date="2019" name="Int. J. Syst. Evol. Microbiol.">
        <title>The Global Catalogue of Microorganisms (GCM) 10K type strain sequencing project: providing services to taxonomists for standard genome sequencing and annotation.</title>
        <authorList>
            <consortium name="The Broad Institute Genomics Platform"/>
            <consortium name="The Broad Institute Genome Sequencing Center for Infectious Disease"/>
            <person name="Wu L."/>
            <person name="Ma J."/>
        </authorList>
    </citation>
    <scope>NUCLEOTIDE SEQUENCE [LARGE SCALE GENOMIC DNA]</scope>
    <source>
        <strain evidence="2">JCM 17138</strain>
    </source>
</reference>
<dbReference type="Proteomes" id="UP001501009">
    <property type="component" value="Unassembled WGS sequence"/>
</dbReference>
<dbReference type="EMBL" id="BAABDE010000018">
    <property type="protein sequence ID" value="GAA3803131.1"/>
    <property type="molecule type" value="Genomic_DNA"/>
</dbReference>
<keyword evidence="2" id="KW-1185">Reference proteome</keyword>
<protein>
    <submittedName>
        <fullName evidence="1">Uncharacterized protein</fullName>
    </submittedName>
</protein>
<accession>A0ABP7HW20</accession>
<comment type="caution">
    <text evidence="1">The sequence shown here is derived from an EMBL/GenBank/DDBJ whole genome shotgun (WGS) entry which is preliminary data.</text>
</comment>
<gene>
    <name evidence="1" type="ORF">GCM10022403_041460</name>
</gene>
<name>A0ABP7HW20_9ACTN</name>
<organism evidence="1 2">
    <name type="scientific">Streptomyces coacervatus</name>
    <dbReference type="NCBI Taxonomy" id="647381"/>
    <lineage>
        <taxon>Bacteria</taxon>
        <taxon>Bacillati</taxon>
        <taxon>Actinomycetota</taxon>
        <taxon>Actinomycetes</taxon>
        <taxon>Kitasatosporales</taxon>
        <taxon>Streptomycetaceae</taxon>
        <taxon>Streptomyces</taxon>
    </lineage>
</organism>
<evidence type="ECO:0000313" key="2">
    <source>
        <dbReference type="Proteomes" id="UP001501009"/>
    </source>
</evidence>